<dbReference type="Proteomes" id="UP000192478">
    <property type="component" value="Chromosome"/>
</dbReference>
<dbReference type="Gene3D" id="3.40.50.1000">
    <property type="entry name" value="HAD superfamily/HAD-like"/>
    <property type="match status" value="1"/>
</dbReference>
<keyword evidence="9" id="KW-1185">Reference proteome</keyword>
<dbReference type="EC" id="7.2.2.21" evidence="4"/>
<gene>
    <name evidence="8" type="primary">ctpV_1</name>
    <name evidence="7" type="ORF">BJL90_00215</name>
    <name evidence="8" type="ORF">CLFO_32740</name>
</gene>
<comment type="similarity">
    <text evidence="2">Belongs to the cation transport ATPase (P-type) (TC 3.A.3) family. Type IB subfamily.</text>
</comment>
<evidence type="ECO:0000313" key="8">
    <source>
        <dbReference type="EMBL" id="ARE88868.1"/>
    </source>
</evidence>
<organism evidence="8 10">
    <name type="scientific">Clostridium formicaceticum</name>
    <dbReference type="NCBI Taxonomy" id="1497"/>
    <lineage>
        <taxon>Bacteria</taxon>
        <taxon>Bacillati</taxon>
        <taxon>Bacillota</taxon>
        <taxon>Clostridia</taxon>
        <taxon>Eubacteriales</taxon>
        <taxon>Clostridiaceae</taxon>
        <taxon>Clostridium</taxon>
    </lineage>
</organism>
<accession>A0AAC9RQ14</accession>
<dbReference type="EMBL" id="CP020559">
    <property type="protein sequence ID" value="ARE88868.1"/>
    <property type="molecule type" value="Genomic_DNA"/>
</dbReference>
<dbReference type="InterPro" id="IPR001757">
    <property type="entry name" value="P_typ_ATPase"/>
</dbReference>
<evidence type="ECO:0000259" key="6">
    <source>
        <dbReference type="Pfam" id="PF00122"/>
    </source>
</evidence>
<dbReference type="InterPro" id="IPR051014">
    <property type="entry name" value="Cation_Transport_ATPase_IB"/>
</dbReference>
<comment type="subcellular location">
    <subcellularLocation>
        <location evidence="1">Membrane</location>
        <topology evidence="1">Multi-pass membrane protein</topology>
    </subcellularLocation>
</comment>
<protein>
    <recommendedName>
        <fullName evidence="4">Cd(2+)-exporting ATPase</fullName>
        <ecNumber evidence="4">7.2.2.21</ecNumber>
    </recommendedName>
</protein>
<dbReference type="InterPro" id="IPR008250">
    <property type="entry name" value="ATPase_P-typ_transduc_dom_A_sf"/>
</dbReference>
<dbReference type="AlphaFoldDB" id="A0AAC9RQ14"/>
<comment type="catalytic activity">
    <reaction evidence="5">
        <text>Cd(2+)(in) + ATP + H2O = Cd(2+)(out) + ADP + phosphate + H(+)</text>
        <dbReference type="Rhea" id="RHEA:12132"/>
        <dbReference type="ChEBI" id="CHEBI:15377"/>
        <dbReference type="ChEBI" id="CHEBI:15378"/>
        <dbReference type="ChEBI" id="CHEBI:30616"/>
        <dbReference type="ChEBI" id="CHEBI:43474"/>
        <dbReference type="ChEBI" id="CHEBI:48775"/>
        <dbReference type="ChEBI" id="CHEBI:456216"/>
        <dbReference type="EC" id="7.2.2.21"/>
    </reaction>
</comment>
<evidence type="ECO:0000256" key="5">
    <source>
        <dbReference type="ARBA" id="ARBA00049338"/>
    </source>
</evidence>
<dbReference type="GO" id="GO:0005524">
    <property type="term" value="F:ATP binding"/>
    <property type="evidence" value="ECO:0007669"/>
    <property type="project" value="InterPro"/>
</dbReference>
<dbReference type="RefSeq" id="WP_070963252.1">
    <property type="nucleotide sequence ID" value="NZ_CP017603.1"/>
</dbReference>
<evidence type="ECO:0000313" key="9">
    <source>
        <dbReference type="Proteomes" id="UP000177894"/>
    </source>
</evidence>
<dbReference type="InterPro" id="IPR036412">
    <property type="entry name" value="HAD-like_sf"/>
</dbReference>
<dbReference type="KEGG" id="cfm:BJL90_00215"/>
<sequence>MLAVEEVHVLPGRIRLKTPQLYDKKIAAAVHLAIEKLMGVKYSRVNYYTSSMLIVYDIEKTSKASIQAQIKEILKNIKKDKGLVLMQNKTYLNAIKNQKIAQNRFLFYGSLYVVFKIKNALFGVFPISRSISLLVTASVITTIEGYPILRRFFKNISKKTPGLSDVLLRLTAISLVFLRQDGMGCLLLSLKYISDYLKYSTEVEYLRILHQSIMENTELVTIETAEGQKILTPVASLKVGERIHLQKGEILPIEGVIIQGKAIIDGMYSTGQLGILEMMPQDYVYEGMKILSGDIVIEITHLPQRREKIYPAVEDLCIYQKVSSYQEEIGSFSIVLAVINYLITGNLLNALGIVLLLCPTASELAIHTGINSYLRLLGKNKIFLKHPGALEKAAHINHVAFDKTGTLSQGRLKTPIDHQFYDNNTVKDSLRKDAYDLIKALRKQGISKLSLLTGDNATKADHAGVALGIENIYSECSGEEKGKIIEKLKSTDDIMMIGDGINDLEAMCHADVSVGLVEASCDKVKLYSDCILFQDDLYKVADFIQLSKKSYRAIERHTNFSKMYNITLGVLAVFIPFNPYTAKSLNTINSLLVLLLSKRIEYFSTEGSSRYLREAEGLG</sequence>
<dbReference type="PROSITE" id="PS01229">
    <property type="entry name" value="COF_2"/>
    <property type="match status" value="1"/>
</dbReference>
<reference evidence="7 9" key="1">
    <citation type="submission" date="2016-10" db="EMBL/GenBank/DDBJ databases">
        <title>Complete Genome Sequence of Acetogen Clostridium formicoaceticum ATCC 27076.</title>
        <authorList>
            <person name="Bao T."/>
            <person name="Cheng C."/>
            <person name="Zhao J."/>
            <person name="Yang S.-T."/>
            <person name="Wang J."/>
            <person name="Wang M."/>
        </authorList>
    </citation>
    <scope>NUCLEOTIDE SEQUENCE [LARGE SCALE GENOMIC DNA]</scope>
    <source>
        <strain evidence="7 9">ATCC 27076</strain>
    </source>
</reference>
<dbReference type="InterPro" id="IPR023214">
    <property type="entry name" value="HAD_sf"/>
</dbReference>
<dbReference type="NCBIfam" id="TIGR01494">
    <property type="entry name" value="ATPase_P-type"/>
    <property type="match status" value="1"/>
</dbReference>
<keyword evidence="8" id="KW-0378">Hydrolase</keyword>
<proteinExistence type="inferred from homology"/>
<dbReference type="PANTHER" id="PTHR48085:SF5">
    <property type="entry name" value="CADMIUM_ZINC-TRANSPORTING ATPASE HMA4-RELATED"/>
    <property type="match status" value="1"/>
</dbReference>
<evidence type="ECO:0000256" key="2">
    <source>
        <dbReference type="ARBA" id="ARBA00006024"/>
    </source>
</evidence>
<evidence type="ECO:0000256" key="1">
    <source>
        <dbReference type="ARBA" id="ARBA00004141"/>
    </source>
</evidence>
<dbReference type="EMBL" id="CP017603">
    <property type="protein sequence ID" value="AOY74512.1"/>
    <property type="molecule type" value="Genomic_DNA"/>
</dbReference>
<keyword evidence="3" id="KW-0104">Cadmium</keyword>
<dbReference type="SUPFAM" id="SSF81653">
    <property type="entry name" value="Calcium ATPase, transduction domain A"/>
    <property type="match status" value="1"/>
</dbReference>
<dbReference type="Proteomes" id="UP000177894">
    <property type="component" value="Chromosome"/>
</dbReference>
<dbReference type="Pfam" id="PF00122">
    <property type="entry name" value="E1-E2_ATPase"/>
    <property type="match status" value="1"/>
</dbReference>
<dbReference type="GO" id="GO:0016020">
    <property type="term" value="C:membrane"/>
    <property type="evidence" value="ECO:0007669"/>
    <property type="project" value="InterPro"/>
</dbReference>
<evidence type="ECO:0000256" key="4">
    <source>
        <dbReference type="ARBA" id="ARBA00039103"/>
    </source>
</evidence>
<dbReference type="InterPro" id="IPR059000">
    <property type="entry name" value="ATPase_P-type_domA"/>
</dbReference>
<dbReference type="SUPFAM" id="SSF56784">
    <property type="entry name" value="HAD-like"/>
    <property type="match status" value="1"/>
</dbReference>
<dbReference type="GO" id="GO:0016887">
    <property type="term" value="F:ATP hydrolysis activity"/>
    <property type="evidence" value="ECO:0007669"/>
    <property type="project" value="InterPro"/>
</dbReference>
<dbReference type="Pfam" id="PF00702">
    <property type="entry name" value="Hydrolase"/>
    <property type="match status" value="1"/>
</dbReference>
<dbReference type="Gene3D" id="2.70.150.10">
    <property type="entry name" value="Calcium-transporting ATPase, cytoplasmic transduction domain A"/>
    <property type="match status" value="1"/>
</dbReference>
<evidence type="ECO:0000313" key="7">
    <source>
        <dbReference type="EMBL" id="AOY74512.1"/>
    </source>
</evidence>
<evidence type="ECO:0000313" key="10">
    <source>
        <dbReference type="Proteomes" id="UP000192478"/>
    </source>
</evidence>
<dbReference type="GO" id="GO:0008551">
    <property type="term" value="F:P-type cadmium transporter activity"/>
    <property type="evidence" value="ECO:0007669"/>
    <property type="project" value="UniProtKB-EC"/>
</dbReference>
<dbReference type="PANTHER" id="PTHR48085">
    <property type="entry name" value="CADMIUM/ZINC-TRANSPORTING ATPASE HMA2-RELATED"/>
    <property type="match status" value="1"/>
</dbReference>
<dbReference type="Pfam" id="PF19991">
    <property type="entry name" value="HMA_2"/>
    <property type="match status" value="1"/>
</dbReference>
<reference evidence="8 10" key="2">
    <citation type="submission" date="2017-03" db="EMBL/GenBank/DDBJ databases">
        <title>Complete sequence of Clostridium formicaceticum DSM 92.</title>
        <authorList>
            <person name="Poehlein A."/>
            <person name="Karl M."/>
            <person name="Bengelsdorf F.R."/>
            <person name="Duerre P."/>
            <person name="Daniel R."/>
        </authorList>
    </citation>
    <scope>NUCLEOTIDE SEQUENCE [LARGE SCALE GENOMIC DNA]</scope>
    <source>
        <strain evidence="8 10">DSM 92</strain>
    </source>
</reference>
<name>A0AAC9RQ14_9CLOT</name>
<feature type="domain" description="P-type ATPase A" evidence="6">
    <location>
        <begin position="225"/>
        <end position="305"/>
    </location>
</feature>
<evidence type="ECO:0000256" key="3">
    <source>
        <dbReference type="ARBA" id="ARBA00022539"/>
    </source>
</evidence>